<sequence>MKRLIAGIMALALLSGCSSPTSSQEHHVVASTPFLADITRNVAGDRLDVVPLVPPGRDPHTYEATFSTIRSIAYADLAITNQLLLEDAALMDSLHANLPKDSRIVALGDEAVPFGAYHIPLVEDVSLSTAWLGLRVDGAGGSQDSVTFTAQDFDGPAKMAAFTTGTFGQANAWLNTSDGISDADKLALPTNAHTHMSWAFSRPGIYHLTLGAALTTTDSETDLGSSTVTFAVGVDPASVAEKMKDDDGQPARVISSGHLDITASLQGGLSLRGEDASGTSFVTDPTSAVIAVPHSTATKIPQKGNWRFIGKPGDDVWILAQAVIGKHVHGEIDPHMWLDVRNTMAYVDVIAEALATYDPAGKATYLANATDYKDKLAKLDRWMRLTLAGIPENQRRLVTSHDGYGYFARGYGLEVAGYVSPNPSLEPSTRDLANLSATLAALRVPAVFAELGGSGQSPALKNLARANNIDICSITGDVVQDGQTYIDLMTNLTTTVTTCLNPGALPPWPADLDIPKVEQ</sequence>
<dbReference type="EMBL" id="LT629804">
    <property type="protein sequence ID" value="SDU82525.1"/>
    <property type="molecule type" value="Genomic_DNA"/>
</dbReference>
<keyword evidence="2 4" id="KW-0732">Signal</keyword>
<evidence type="ECO:0000256" key="1">
    <source>
        <dbReference type="ARBA" id="ARBA00022448"/>
    </source>
</evidence>
<evidence type="ECO:0000256" key="2">
    <source>
        <dbReference type="ARBA" id="ARBA00022729"/>
    </source>
</evidence>
<dbReference type="InterPro" id="IPR022434">
    <property type="entry name" value="ABC_LPXTG_lipo_actinobac"/>
</dbReference>
<dbReference type="AlphaFoldDB" id="A0A1H2LP45"/>
<dbReference type="Pfam" id="PF01297">
    <property type="entry name" value="ZnuA"/>
    <property type="match status" value="2"/>
</dbReference>
<dbReference type="PRINTS" id="PR00691">
    <property type="entry name" value="ADHESINB"/>
</dbReference>
<evidence type="ECO:0000313" key="5">
    <source>
        <dbReference type="EMBL" id="SDU82525.1"/>
    </source>
</evidence>
<dbReference type="InterPro" id="IPR006128">
    <property type="entry name" value="Lipoprotein_PsaA-like"/>
</dbReference>
<dbReference type="NCBIfam" id="TIGR03772">
    <property type="entry name" value="anch_rpt_subst"/>
    <property type="match status" value="1"/>
</dbReference>
<feature type="chain" id="PRO_5039650866" evidence="4">
    <location>
        <begin position="24"/>
        <end position="519"/>
    </location>
</feature>
<dbReference type="PROSITE" id="PS51257">
    <property type="entry name" value="PROKAR_LIPOPROTEIN"/>
    <property type="match status" value="1"/>
</dbReference>
<dbReference type="NCBIfam" id="TIGR03769">
    <property type="entry name" value="P_ac_wall_RPT"/>
    <property type="match status" value="1"/>
</dbReference>
<feature type="signal peptide" evidence="4">
    <location>
        <begin position="1"/>
        <end position="23"/>
    </location>
</feature>
<dbReference type="Gene3D" id="3.40.50.1980">
    <property type="entry name" value="Nitrogenase molybdenum iron protein domain"/>
    <property type="match status" value="3"/>
</dbReference>
<accession>A0A1H2LP45</accession>
<dbReference type="NCBIfam" id="NF038134">
    <property type="entry name" value="choice_anch_M"/>
    <property type="match status" value="1"/>
</dbReference>
<comment type="similarity">
    <text evidence="3">Belongs to the bacterial solute-binding protein 9 family.</text>
</comment>
<dbReference type="RefSeq" id="WP_231943948.1">
    <property type="nucleotide sequence ID" value="NZ_LT629804.1"/>
</dbReference>
<dbReference type="InterPro" id="IPR006129">
    <property type="entry name" value="AdhesinB"/>
</dbReference>
<reference evidence="6" key="1">
    <citation type="submission" date="2016-10" db="EMBL/GenBank/DDBJ databases">
        <authorList>
            <person name="Varghese N."/>
            <person name="Submissions S."/>
        </authorList>
    </citation>
    <scope>NUCLEOTIDE SEQUENCE [LARGE SCALE GENOMIC DNA]</scope>
    <source>
        <strain evidence="6">DSM 10002</strain>
    </source>
</reference>
<dbReference type="InterPro" id="IPR022435">
    <property type="entry name" value="Surface-anchored_actinobac"/>
</dbReference>
<dbReference type="PANTHER" id="PTHR42953">
    <property type="entry name" value="HIGH-AFFINITY ZINC UPTAKE SYSTEM PROTEIN ZNUA-RELATED"/>
    <property type="match status" value="1"/>
</dbReference>
<dbReference type="PRINTS" id="PR00690">
    <property type="entry name" value="ADHESNFAMILY"/>
</dbReference>
<evidence type="ECO:0000256" key="4">
    <source>
        <dbReference type="SAM" id="SignalP"/>
    </source>
</evidence>
<dbReference type="GO" id="GO:0030313">
    <property type="term" value="C:cell envelope"/>
    <property type="evidence" value="ECO:0007669"/>
    <property type="project" value="UniProtKB-SubCell"/>
</dbReference>
<keyword evidence="1 3" id="KW-0813">Transport</keyword>
<proteinExistence type="inferred from homology"/>
<evidence type="ECO:0000313" key="6">
    <source>
        <dbReference type="Proteomes" id="UP000214355"/>
    </source>
</evidence>
<protein>
    <submittedName>
        <fullName evidence="5">Anchored repeat ABC transporter, substrate-binding protein</fullName>
    </submittedName>
</protein>
<dbReference type="Proteomes" id="UP000214355">
    <property type="component" value="Chromosome I"/>
</dbReference>
<dbReference type="GO" id="GO:0046872">
    <property type="term" value="F:metal ion binding"/>
    <property type="evidence" value="ECO:0007669"/>
    <property type="project" value="UniProtKB-KW"/>
</dbReference>
<name>A0A1H2LP45_9ACTO</name>
<dbReference type="InterPro" id="IPR006127">
    <property type="entry name" value="ZnuA-like"/>
</dbReference>
<keyword evidence="6" id="KW-1185">Reference proteome</keyword>
<dbReference type="SUPFAM" id="SSF53807">
    <property type="entry name" value="Helical backbone' metal receptor"/>
    <property type="match status" value="1"/>
</dbReference>
<gene>
    <name evidence="5" type="ORF">SAMN04489737_1750</name>
</gene>
<evidence type="ECO:0000256" key="3">
    <source>
        <dbReference type="RuleBase" id="RU003512"/>
    </source>
</evidence>
<organism evidence="5 6">
    <name type="scientific">Arcanobacterium phocae</name>
    <dbReference type="NCBI Taxonomy" id="131112"/>
    <lineage>
        <taxon>Bacteria</taxon>
        <taxon>Bacillati</taxon>
        <taxon>Actinomycetota</taxon>
        <taxon>Actinomycetes</taxon>
        <taxon>Actinomycetales</taxon>
        <taxon>Actinomycetaceae</taxon>
        <taxon>Arcanobacterium</taxon>
    </lineage>
</organism>
<dbReference type="STRING" id="131112.SAMN04489737_1750"/>
<dbReference type="GO" id="GO:0030001">
    <property type="term" value="P:metal ion transport"/>
    <property type="evidence" value="ECO:0007669"/>
    <property type="project" value="InterPro"/>
</dbReference>
<dbReference type="GO" id="GO:0007155">
    <property type="term" value="P:cell adhesion"/>
    <property type="evidence" value="ECO:0007669"/>
    <property type="project" value="InterPro"/>
</dbReference>
<dbReference type="GeneID" id="65345467"/>
<dbReference type="InterPro" id="IPR050492">
    <property type="entry name" value="Bact_metal-bind_prot9"/>
</dbReference>